<dbReference type="Pfam" id="PF03571">
    <property type="entry name" value="Peptidase_M49"/>
    <property type="match status" value="1"/>
</dbReference>
<keyword evidence="1" id="KW-0479">Metal-binding</keyword>
<dbReference type="GO" id="GO:0008239">
    <property type="term" value="F:dipeptidyl-peptidase activity"/>
    <property type="evidence" value="ECO:0007669"/>
    <property type="project" value="TreeGrafter"/>
</dbReference>
<dbReference type="PANTHER" id="PTHR23422">
    <property type="entry name" value="DIPEPTIDYL PEPTIDASE III-RELATED"/>
    <property type="match status" value="1"/>
</dbReference>
<dbReference type="GO" id="GO:0005737">
    <property type="term" value="C:cytoplasm"/>
    <property type="evidence" value="ECO:0007669"/>
    <property type="project" value="TreeGrafter"/>
</dbReference>
<dbReference type="EMBL" id="FOIB01000002">
    <property type="protein sequence ID" value="SET57712.1"/>
    <property type="molecule type" value="Genomic_DNA"/>
</dbReference>
<evidence type="ECO:0000313" key="5">
    <source>
        <dbReference type="EMBL" id="SET57712.1"/>
    </source>
</evidence>
<name>A0A511SW66_MYXFU</name>
<feature type="chain" id="PRO_5022853702" evidence="3">
    <location>
        <begin position="21"/>
        <end position="574"/>
    </location>
</feature>
<evidence type="ECO:0000313" key="4">
    <source>
        <dbReference type="EMBL" id="GEN06131.1"/>
    </source>
</evidence>
<dbReference type="AlphaFoldDB" id="A0A511SW66"/>
<accession>A0A511SW66</accession>
<evidence type="ECO:0000256" key="3">
    <source>
        <dbReference type="SAM" id="SignalP"/>
    </source>
</evidence>
<sequence>MNRTLLSVLGAAMLSGSALAAEHAAAPAALPDAAELQRLTARFAPVELKVDLKALPANERQALARIVQASQLMDALFLRQRWAGSETVLLGLTRDDSPLGRARLHAFVLDKGPWNSLDEGRPFLPGVPAKPEAGNFYPAGATKAQVEAWVKSLPEAQQKEATGFYTTIRRGTDGKFVSVPYSIEYQGELAEAARLFREAAQLTKQPTLKAFLESRADAFGSNDYYASEVAWMKLDASIEPTVGPYEVYEDGWFNYKAAFEAFVGLRDDAETQKLSKFSDHLQDLENHLPIDAKLRNPKLGALAPIRVVNSLFSAGDANRGVQTAAYNLPNDERVTEAMGSKRVMLKNVQEAKFQRVLVPIAKVALSAKDQQDVAFDAFFTHILMHELMHGLGPHNITVGGKATTVRQALQVSSSALEEAKADISGLWALQRLMDTGVIDKSMGRTMYTTFLASAFRSIRFGIDEAHGKGVALQLNYFLDSGAVKVAADGTFSVVPETMKKSVTALTKQLMEIQAKGDRKAAEALLAKMGVIRPPVRKVLERLKDVPVDIEPRYVTAEELVREATAPAADAGVRK</sequence>
<reference evidence="5 6" key="1">
    <citation type="submission" date="2016-10" db="EMBL/GenBank/DDBJ databases">
        <authorList>
            <person name="Varghese N."/>
            <person name="Submissions S."/>
        </authorList>
    </citation>
    <scope>NUCLEOTIDE SEQUENCE [LARGE SCALE GENOMIC DNA]</scope>
    <source>
        <strain evidence="5 6">DSM 16525</strain>
    </source>
</reference>
<dbReference type="STRING" id="1334629.MFUL124B02_35025"/>
<comment type="caution">
    <text evidence="4">The sequence shown here is derived from an EMBL/GenBank/DDBJ whole genome shotgun (WGS) entry which is preliminary data.</text>
</comment>
<dbReference type="PANTHER" id="PTHR23422:SF9">
    <property type="entry name" value="ZN-DEPENDENT HYDROLASE"/>
    <property type="match status" value="1"/>
</dbReference>
<dbReference type="Proteomes" id="UP000321514">
    <property type="component" value="Unassembled WGS sequence"/>
</dbReference>
<evidence type="ECO:0000256" key="2">
    <source>
        <dbReference type="ARBA" id="ARBA00022801"/>
    </source>
</evidence>
<evidence type="ECO:0000313" key="7">
    <source>
        <dbReference type="Proteomes" id="UP000321514"/>
    </source>
</evidence>
<dbReference type="Gene3D" id="3.30.540.30">
    <property type="match status" value="1"/>
</dbReference>
<dbReference type="Proteomes" id="UP000183760">
    <property type="component" value="Unassembled WGS sequence"/>
</dbReference>
<dbReference type="RefSeq" id="WP_074951036.1">
    <property type="nucleotide sequence ID" value="NZ_BJXR01000014.1"/>
</dbReference>
<protein>
    <submittedName>
        <fullName evidence="5">Peptidase family M49</fullName>
    </submittedName>
</protein>
<evidence type="ECO:0000313" key="6">
    <source>
        <dbReference type="Proteomes" id="UP000183760"/>
    </source>
</evidence>
<dbReference type="OrthoDB" id="9812747at2"/>
<evidence type="ECO:0000256" key="1">
    <source>
        <dbReference type="ARBA" id="ARBA00022723"/>
    </source>
</evidence>
<organism evidence="4 7">
    <name type="scientific">Myxococcus fulvus</name>
    <dbReference type="NCBI Taxonomy" id="33"/>
    <lineage>
        <taxon>Bacteria</taxon>
        <taxon>Pseudomonadati</taxon>
        <taxon>Myxococcota</taxon>
        <taxon>Myxococcia</taxon>
        <taxon>Myxococcales</taxon>
        <taxon>Cystobacterineae</taxon>
        <taxon>Myxococcaceae</taxon>
        <taxon>Myxococcus</taxon>
    </lineage>
</organism>
<reference evidence="4 7" key="2">
    <citation type="submission" date="2019-07" db="EMBL/GenBank/DDBJ databases">
        <title>Whole genome shotgun sequence of Myxococcus fulvus NBRC 100333.</title>
        <authorList>
            <person name="Hosoyama A."/>
            <person name="Uohara A."/>
            <person name="Ohji S."/>
            <person name="Ichikawa N."/>
        </authorList>
    </citation>
    <scope>NUCLEOTIDE SEQUENCE [LARGE SCALE GENOMIC DNA]</scope>
    <source>
        <strain evidence="4 7">NBRC 100333</strain>
    </source>
</reference>
<keyword evidence="3" id="KW-0732">Signal</keyword>
<keyword evidence="2" id="KW-0378">Hydrolase</keyword>
<keyword evidence="6" id="KW-1185">Reference proteome</keyword>
<dbReference type="InterPro" id="IPR039461">
    <property type="entry name" value="Peptidase_M49"/>
</dbReference>
<gene>
    <name evidence="4" type="ORF">MFU01_11680</name>
    <name evidence="5" type="ORF">SAMN05443572_102756</name>
</gene>
<dbReference type="GO" id="GO:0046872">
    <property type="term" value="F:metal ion binding"/>
    <property type="evidence" value="ECO:0007669"/>
    <property type="project" value="UniProtKB-KW"/>
</dbReference>
<proteinExistence type="predicted"/>
<feature type="signal peptide" evidence="3">
    <location>
        <begin position="1"/>
        <end position="20"/>
    </location>
</feature>
<dbReference type="EMBL" id="BJXR01000014">
    <property type="protein sequence ID" value="GEN06131.1"/>
    <property type="molecule type" value="Genomic_DNA"/>
</dbReference>